<evidence type="ECO:0000256" key="1">
    <source>
        <dbReference type="ARBA" id="ARBA00022540"/>
    </source>
</evidence>
<protein>
    <submittedName>
        <fullName evidence="4">Eukaryotic translation initiation factor 6-like</fullName>
    </submittedName>
</protein>
<dbReference type="GO" id="GO:0043022">
    <property type="term" value="F:ribosome binding"/>
    <property type="evidence" value="ECO:0007669"/>
    <property type="project" value="InterPro"/>
</dbReference>
<dbReference type="KEGG" id="jre:109003537"/>
<keyword evidence="1" id="KW-0396">Initiation factor</keyword>
<dbReference type="PANTHER" id="PTHR10784">
    <property type="entry name" value="TRANSLATION INITIATION FACTOR 6"/>
    <property type="match status" value="1"/>
</dbReference>
<dbReference type="GO" id="GO:0003743">
    <property type="term" value="F:translation initiation factor activity"/>
    <property type="evidence" value="ECO:0007669"/>
    <property type="project" value="UniProtKB-KW"/>
</dbReference>
<name>A0A6P9E0I9_JUGRE</name>
<dbReference type="AlphaFoldDB" id="A0A6P9E0I9"/>
<dbReference type="Pfam" id="PF01912">
    <property type="entry name" value="eIF-6"/>
    <property type="match status" value="1"/>
</dbReference>
<proteinExistence type="predicted"/>
<dbReference type="GO" id="GO:0042256">
    <property type="term" value="P:cytosolic ribosome assembly"/>
    <property type="evidence" value="ECO:0007669"/>
    <property type="project" value="InterPro"/>
</dbReference>
<reference evidence="4" key="1">
    <citation type="submission" date="2025-08" db="UniProtKB">
        <authorList>
            <consortium name="RefSeq"/>
        </authorList>
    </citation>
    <scope>IDENTIFICATION</scope>
    <source>
        <tissue evidence="4">Leaves</tissue>
    </source>
</reference>
<dbReference type="InParanoid" id="A0A6P9E0I9"/>
<organism evidence="3 4">
    <name type="scientific">Juglans regia</name>
    <name type="common">English walnut</name>
    <dbReference type="NCBI Taxonomy" id="51240"/>
    <lineage>
        <taxon>Eukaryota</taxon>
        <taxon>Viridiplantae</taxon>
        <taxon>Streptophyta</taxon>
        <taxon>Embryophyta</taxon>
        <taxon>Tracheophyta</taxon>
        <taxon>Spermatophyta</taxon>
        <taxon>Magnoliopsida</taxon>
        <taxon>eudicotyledons</taxon>
        <taxon>Gunneridae</taxon>
        <taxon>Pentapetalae</taxon>
        <taxon>rosids</taxon>
        <taxon>fabids</taxon>
        <taxon>Fagales</taxon>
        <taxon>Juglandaceae</taxon>
        <taxon>Juglans</taxon>
    </lineage>
</organism>
<dbReference type="Gene3D" id="3.75.10.10">
    <property type="entry name" value="L-arginine/glycine Amidinotransferase, Chain A"/>
    <property type="match status" value="1"/>
</dbReference>
<dbReference type="OrthoDB" id="4155914at2759"/>
<keyword evidence="3" id="KW-1185">Reference proteome</keyword>
<dbReference type="RefSeq" id="XP_035541535.1">
    <property type="nucleotide sequence ID" value="XM_035685642.1"/>
</dbReference>
<keyword evidence="2" id="KW-0648">Protein biosynthesis</keyword>
<dbReference type="GeneID" id="109003537"/>
<dbReference type="Proteomes" id="UP000235220">
    <property type="component" value="Chromosome 14"/>
</dbReference>
<evidence type="ECO:0000313" key="3">
    <source>
        <dbReference type="Proteomes" id="UP000235220"/>
    </source>
</evidence>
<gene>
    <name evidence="4" type="primary">LOC109003537</name>
</gene>
<evidence type="ECO:0000313" key="4">
    <source>
        <dbReference type="RefSeq" id="XP_035541535.1"/>
    </source>
</evidence>
<sequence length="90" mass="9959">MATRLQFENSCDMGVFSKLTNAYCLVAIGGSENFYSAFETELAVQSLWLRPPLAAQALLDAFVQETKMGFSCPTPPLTKVCNLFNLSDRK</sequence>
<dbReference type="SUPFAM" id="SSF55909">
    <property type="entry name" value="Pentein"/>
    <property type="match status" value="1"/>
</dbReference>
<dbReference type="InterPro" id="IPR002769">
    <property type="entry name" value="eIF6"/>
</dbReference>
<evidence type="ECO:0000256" key="2">
    <source>
        <dbReference type="ARBA" id="ARBA00022917"/>
    </source>
</evidence>
<accession>A0A6P9E0I9</accession>